<feature type="signal peptide" evidence="3">
    <location>
        <begin position="1"/>
        <end position="34"/>
    </location>
</feature>
<dbReference type="GO" id="GO:0030975">
    <property type="term" value="F:thiamine binding"/>
    <property type="evidence" value="ECO:0007669"/>
    <property type="project" value="TreeGrafter"/>
</dbReference>
<dbReference type="InterPro" id="IPR006059">
    <property type="entry name" value="SBP"/>
</dbReference>
<name>A0A2V3U9R3_9HYPH</name>
<dbReference type="GO" id="GO:0015888">
    <property type="term" value="P:thiamine transport"/>
    <property type="evidence" value="ECO:0007669"/>
    <property type="project" value="TreeGrafter"/>
</dbReference>
<evidence type="ECO:0000256" key="3">
    <source>
        <dbReference type="SAM" id="SignalP"/>
    </source>
</evidence>
<organism evidence="4 5">
    <name type="scientific">Chelatococcus asaccharovorans</name>
    <dbReference type="NCBI Taxonomy" id="28210"/>
    <lineage>
        <taxon>Bacteria</taxon>
        <taxon>Pseudomonadati</taxon>
        <taxon>Pseudomonadota</taxon>
        <taxon>Alphaproteobacteria</taxon>
        <taxon>Hyphomicrobiales</taxon>
        <taxon>Chelatococcaceae</taxon>
        <taxon>Chelatococcus</taxon>
    </lineage>
</organism>
<protein>
    <submittedName>
        <fullName evidence="4">Spermidine/putrescine-binding protein</fullName>
    </submittedName>
</protein>
<feature type="chain" id="PRO_5016025849" evidence="3">
    <location>
        <begin position="35"/>
        <end position="376"/>
    </location>
</feature>
<proteinExistence type="predicted"/>
<comment type="caution">
    <text evidence="4">The sequence shown here is derived from an EMBL/GenBank/DDBJ whole genome shotgun (WGS) entry which is preliminary data.</text>
</comment>
<sequence>MYNKKPSSHLWKMSIRLCGLSVALVIGATHGALAQDAGNIRRFAGQSISFAGYSSAFNDKWAASFGKYFTERTGITINWIPSSPSKNITSIRASGGNPDIDVMLMDSANLARGIQEGVVGTVDPAKIPNMKKVPESLQIKAGIPSMAYRYGNCYRTDKFEQLKLGVPNDIAVWSAPGLAGRVMFPSTTAAQWLINAPAIALSAGGSYSDVSGSIKNLSSKVKAYGFFNSSGDMDAAMSAGDVWLTVGNNQGRCLALKKQGVPVAYATWNIDANGKTYSDLINPDNLVLVANSPKKELVELMMNEFLSDEAAKASVPLFIFIAGTPPTAAAIDAVMAADASAAEWIIKEPSKLFLPDYPAFLANLREWTTQWAGILR</sequence>
<dbReference type="EMBL" id="QJJK01000004">
    <property type="protein sequence ID" value="PXW60140.1"/>
    <property type="molecule type" value="Genomic_DNA"/>
</dbReference>
<dbReference type="GO" id="GO:0030976">
    <property type="term" value="F:thiamine pyrophosphate binding"/>
    <property type="evidence" value="ECO:0007669"/>
    <property type="project" value="TreeGrafter"/>
</dbReference>
<dbReference type="OrthoDB" id="9766989at2"/>
<dbReference type="PANTHER" id="PTHR30006:SF2">
    <property type="entry name" value="ABC TRANSPORTER SUBSTRATE-BINDING PROTEIN"/>
    <property type="match status" value="1"/>
</dbReference>
<evidence type="ECO:0000313" key="4">
    <source>
        <dbReference type="EMBL" id="PXW60140.1"/>
    </source>
</evidence>
<evidence type="ECO:0000256" key="1">
    <source>
        <dbReference type="ARBA" id="ARBA00022729"/>
    </source>
</evidence>
<dbReference type="RefSeq" id="WP_110374483.1">
    <property type="nucleotide sequence ID" value="NZ_JAHBRY010000001.1"/>
</dbReference>
<keyword evidence="2" id="KW-0574">Periplasm</keyword>
<dbReference type="Proteomes" id="UP000248021">
    <property type="component" value="Unassembled WGS sequence"/>
</dbReference>
<gene>
    <name evidence="4" type="ORF">C7450_104192</name>
</gene>
<keyword evidence="5" id="KW-1185">Reference proteome</keyword>
<dbReference type="Gene3D" id="3.40.190.10">
    <property type="entry name" value="Periplasmic binding protein-like II"/>
    <property type="match status" value="2"/>
</dbReference>
<accession>A0A2V3U9R3</accession>
<dbReference type="AlphaFoldDB" id="A0A2V3U9R3"/>
<keyword evidence="1 3" id="KW-0732">Signal</keyword>
<reference evidence="4 5" key="1">
    <citation type="submission" date="2018-05" db="EMBL/GenBank/DDBJ databases">
        <title>Genomic Encyclopedia of Type Strains, Phase IV (KMG-IV): sequencing the most valuable type-strain genomes for metagenomic binning, comparative biology and taxonomic classification.</title>
        <authorList>
            <person name="Goeker M."/>
        </authorList>
    </citation>
    <scope>NUCLEOTIDE SEQUENCE [LARGE SCALE GENOMIC DNA]</scope>
    <source>
        <strain evidence="4 5">DSM 6462</strain>
    </source>
</reference>
<dbReference type="GO" id="GO:0030288">
    <property type="term" value="C:outer membrane-bounded periplasmic space"/>
    <property type="evidence" value="ECO:0007669"/>
    <property type="project" value="TreeGrafter"/>
</dbReference>
<evidence type="ECO:0000256" key="2">
    <source>
        <dbReference type="ARBA" id="ARBA00022764"/>
    </source>
</evidence>
<evidence type="ECO:0000313" key="5">
    <source>
        <dbReference type="Proteomes" id="UP000248021"/>
    </source>
</evidence>
<dbReference type="PANTHER" id="PTHR30006">
    <property type="entry name" value="THIAMINE-BINDING PERIPLASMIC PROTEIN-RELATED"/>
    <property type="match status" value="1"/>
</dbReference>
<dbReference type="Pfam" id="PF13416">
    <property type="entry name" value="SBP_bac_8"/>
    <property type="match status" value="1"/>
</dbReference>
<dbReference type="SUPFAM" id="SSF53850">
    <property type="entry name" value="Periplasmic binding protein-like II"/>
    <property type="match status" value="1"/>
</dbReference>